<feature type="domain" description="Enoyl reductase (ER)" evidence="1">
    <location>
        <begin position="22"/>
        <end position="337"/>
    </location>
</feature>
<dbReference type="Pfam" id="PF08240">
    <property type="entry name" value="ADH_N"/>
    <property type="match status" value="1"/>
</dbReference>
<dbReference type="PANTHER" id="PTHR44013">
    <property type="entry name" value="ZINC-TYPE ALCOHOL DEHYDROGENASE-LIKE PROTEIN C16A3.02C"/>
    <property type="match status" value="1"/>
</dbReference>
<dbReference type="SUPFAM" id="SSF51735">
    <property type="entry name" value="NAD(P)-binding Rossmann-fold domains"/>
    <property type="match status" value="1"/>
</dbReference>
<evidence type="ECO:0000259" key="1">
    <source>
        <dbReference type="SMART" id="SM00829"/>
    </source>
</evidence>
<dbReference type="GO" id="GO:0016491">
    <property type="term" value="F:oxidoreductase activity"/>
    <property type="evidence" value="ECO:0007669"/>
    <property type="project" value="InterPro"/>
</dbReference>
<dbReference type="RefSeq" id="XP_024744444.1">
    <property type="nucleotide sequence ID" value="XM_024885569.1"/>
</dbReference>
<proteinExistence type="predicted"/>
<dbReference type="Proteomes" id="UP000235371">
    <property type="component" value="Unassembled WGS sequence"/>
</dbReference>
<dbReference type="CDD" id="cd08267">
    <property type="entry name" value="MDR1"/>
    <property type="match status" value="1"/>
</dbReference>
<dbReference type="STRING" id="1095630.A0A2J6TWY6"/>
<reference evidence="2 3" key="1">
    <citation type="submission" date="2016-04" db="EMBL/GenBank/DDBJ databases">
        <title>A degradative enzymes factory behind the ericoid mycorrhizal symbiosis.</title>
        <authorList>
            <consortium name="DOE Joint Genome Institute"/>
            <person name="Martino E."/>
            <person name="Morin E."/>
            <person name="Grelet G."/>
            <person name="Kuo A."/>
            <person name="Kohler A."/>
            <person name="Daghino S."/>
            <person name="Barry K."/>
            <person name="Choi C."/>
            <person name="Cichocki N."/>
            <person name="Clum A."/>
            <person name="Copeland A."/>
            <person name="Hainaut M."/>
            <person name="Haridas S."/>
            <person name="Labutti K."/>
            <person name="Lindquist E."/>
            <person name="Lipzen A."/>
            <person name="Khouja H.-R."/>
            <person name="Murat C."/>
            <person name="Ohm R."/>
            <person name="Olson A."/>
            <person name="Spatafora J."/>
            <person name="Veneault-Fourrey C."/>
            <person name="Henrissat B."/>
            <person name="Grigoriev I."/>
            <person name="Martin F."/>
            <person name="Perotto S."/>
        </authorList>
    </citation>
    <scope>NUCLEOTIDE SEQUENCE [LARGE SCALE GENOMIC DNA]</scope>
    <source>
        <strain evidence="2 3">E</strain>
    </source>
</reference>
<gene>
    <name evidence="2" type="ORF">K444DRAFT_649449</name>
</gene>
<name>A0A2J6TWY6_9HELO</name>
<dbReference type="InParanoid" id="A0A2J6TWY6"/>
<dbReference type="SUPFAM" id="SSF50129">
    <property type="entry name" value="GroES-like"/>
    <property type="match status" value="1"/>
</dbReference>
<dbReference type="InterPro" id="IPR052733">
    <property type="entry name" value="Chloroplast_QOR"/>
</dbReference>
<evidence type="ECO:0000313" key="3">
    <source>
        <dbReference type="Proteomes" id="UP000235371"/>
    </source>
</evidence>
<accession>A0A2J6TWY6</accession>
<dbReference type="SMART" id="SM00829">
    <property type="entry name" value="PKS_ER"/>
    <property type="match status" value="1"/>
</dbReference>
<dbReference type="AlphaFoldDB" id="A0A2J6TWY6"/>
<dbReference type="InterPro" id="IPR011032">
    <property type="entry name" value="GroES-like_sf"/>
</dbReference>
<dbReference type="Gene3D" id="3.90.180.10">
    <property type="entry name" value="Medium-chain alcohol dehydrogenases, catalytic domain"/>
    <property type="match status" value="1"/>
</dbReference>
<dbReference type="InterPro" id="IPR020843">
    <property type="entry name" value="ER"/>
</dbReference>
<keyword evidence="3" id="KW-1185">Reference proteome</keyword>
<dbReference type="InterPro" id="IPR036291">
    <property type="entry name" value="NAD(P)-bd_dom_sf"/>
</dbReference>
<dbReference type="GeneID" id="36593646"/>
<protein>
    <submittedName>
        <fullName evidence="2">Putative zinc-type alcohol dehydrogenase-like protein C16A3.02c</fullName>
    </submittedName>
</protein>
<dbReference type="PANTHER" id="PTHR44013:SF1">
    <property type="entry name" value="ZINC-TYPE ALCOHOL DEHYDROGENASE-LIKE PROTEIN C16A3.02C"/>
    <property type="match status" value="1"/>
</dbReference>
<dbReference type="InterPro" id="IPR013154">
    <property type="entry name" value="ADH-like_N"/>
</dbReference>
<sequence length="350" mass="36931">MATKTFPPLTMKAWQHTTTSGGLEKNLKLNPSAVLPVAKGSQHLVQIIATALNPADYKIAEVAIMRRLLYPRVATPGVDFAGCIVTPAAGSTLKPGQLIYGLVGKKPWTNGALGEFSLVEAGTSAALPEGVDPVDAASIGIAGVTAYQSIVPHVKKGDSVFINGGSGGCGVFGIQIAKAVGCYVATSCSTANVELCRNLGADEVIDYKKGSVVEALKASQVKFDHVVDNVGTTMEFYWHCQEFTKPEAGYVMVGSGPGVGSAAERFKAKSLPGFLGGGKRSYSGFWPAAKIEDLKQIGTWMKEGKVKAVIGEKFPFEEAPNAFAKLKTGRARGKIVVDVASETYRNEWAK</sequence>
<evidence type="ECO:0000313" key="2">
    <source>
        <dbReference type="EMBL" id="PMD67540.1"/>
    </source>
</evidence>
<organism evidence="2 3">
    <name type="scientific">Hyaloscypha bicolor E</name>
    <dbReference type="NCBI Taxonomy" id="1095630"/>
    <lineage>
        <taxon>Eukaryota</taxon>
        <taxon>Fungi</taxon>
        <taxon>Dikarya</taxon>
        <taxon>Ascomycota</taxon>
        <taxon>Pezizomycotina</taxon>
        <taxon>Leotiomycetes</taxon>
        <taxon>Helotiales</taxon>
        <taxon>Hyaloscyphaceae</taxon>
        <taxon>Hyaloscypha</taxon>
        <taxon>Hyaloscypha bicolor</taxon>
    </lineage>
</organism>
<dbReference type="Pfam" id="PF13602">
    <property type="entry name" value="ADH_zinc_N_2"/>
    <property type="match status" value="1"/>
</dbReference>
<dbReference type="OrthoDB" id="201656at2759"/>
<dbReference type="Gene3D" id="3.40.50.720">
    <property type="entry name" value="NAD(P)-binding Rossmann-like Domain"/>
    <property type="match status" value="1"/>
</dbReference>
<dbReference type="EMBL" id="KZ613740">
    <property type="protein sequence ID" value="PMD67540.1"/>
    <property type="molecule type" value="Genomic_DNA"/>
</dbReference>